<protein>
    <submittedName>
        <fullName evidence="1">DUF4364 family protein</fullName>
    </submittedName>
</protein>
<dbReference type="AlphaFoldDB" id="A0A926D7W4"/>
<dbReference type="EMBL" id="JACRSN010000003">
    <property type="protein sequence ID" value="MBC8532974.1"/>
    <property type="molecule type" value="Genomic_DNA"/>
</dbReference>
<dbReference type="Proteomes" id="UP000651482">
    <property type="component" value="Unassembled WGS sequence"/>
</dbReference>
<sequence length="194" mass="21290">MDFDAFNAGIEPGGLRSKNDIRILICYMLCGAGAPLSKNDIITVMVENGFANYFEVMDAISGLASMGSIDSVPENPDLFSGNDRTREISQQLNTTLPSAVRNRAVACAVNLLAAAKRERENKVEIEHSKNGYKVTCHVSGGEMDLMSFSLYVPDFAQAKLVRKQFLNDPELVYRALLALVTGEQELVADILKRL</sequence>
<dbReference type="InterPro" id="IPR025374">
    <property type="entry name" value="DUF4364"/>
</dbReference>
<dbReference type="RefSeq" id="WP_249318252.1">
    <property type="nucleotide sequence ID" value="NZ_JACRSN010000003.1"/>
</dbReference>
<organism evidence="1 2">
    <name type="scientific">Yeguia hominis</name>
    <dbReference type="NCBI Taxonomy" id="2763662"/>
    <lineage>
        <taxon>Bacteria</taxon>
        <taxon>Bacillati</taxon>
        <taxon>Bacillota</taxon>
        <taxon>Clostridia</taxon>
        <taxon>Eubacteriales</taxon>
        <taxon>Yeguiaceae</taxon>
        <taxon>Yeguia</taxon>
    </lineage>
</organism>
<evidence type="ECO:0000313" key="1">
    <source>
        <dbReference type="EMBL" id="MBC8532974.1"/>
    </source>
</evidence>
<evidence type="ECO:0000313" key="2">
    <source>
        <dbReference type="Proteomes" id="UP000651482"/>
    </source>
</evidence>
<dbReference type="Pfam" id="PF14277">
    <property type="entry name" value="DUF4364"/>
    <property type="match status" value="1"/>
</dbReference>
<proteinExistence type="predicted"/>
<name>A0A926D7W4_9FIRM</name>
<keyword evidence="2" id="KW-1185">Reference proteome</keyword>
<gene>
    <name evidence="1" type="ORF">IAG03_02950</name>
</gene>
<comment type="caution">
    <text evidence="1">The sequence shown here is derived from an EMBL/GenBank/DDBJ whole genome shotgun (WGS) entry which is preliminary data.</text>
</comment>
<accession>A0A926D7W4</accession>
<reference evidence="1" key="1">
    <citation type="submission" date="2020-08" db="EMBL/GenBank/DDBJ databases">
        <title>Genome public.</title>
        <authorList>
            <person name="Liu C."/>
            <person name="Sun Q."/>
        </authorList>
    </citation>
    <scope>NUCLEOTIDE SEQUENCE</scope>
    <source>
        <strain evidence="1">NSJ-40</strain>
    </source>
</reference>